<accession>A0A8D8Y567</accession>
<name>A0A8D8Y567_9HEMI</name>
<evidence type="ECO:0000313" key="1">
    <source>
        <dbReference type="EMBL" id="CAG6719553.1"/>
    </source>
</evidence>
<dbReference type="EMBL" id="HBUF01359015">
    <property type="protein sequence ID" value="CAG6719553.1"/>
    <property type="molecule type" value="Transcribed_RNA"/>
</dbReference>
<proteinExistence type="predicted"/>
<dbReference type="AlphaFoldDB" id="A0A8D8Y567"/>
<dbReference type="EMBL" id="HBUF01359016">
    <property type="protein sequence ID" value="CAG6719554.1"/>
    <property type="molecule type" value="Transcribed_RNA"/>
</dbReference>
<protein>
    <submittedName>
        <fullName evidence="1">Uncharacterized protein</fullName>
    </submittedName>
</protein>
<sequence length="106" mass="11848">MGGDLGEGDNYSPKCQPRGLVESSKCVIPRPVHEGFFLMGSTKSHTPDLIDEEIVSGGSCSAVWIKPCCILRVLGIVFIVYKCIRLRVPLESFFPSWKKKNKIKMF</sequence>
<reference evidence="1" key="1">
    <citation type="submission" date="2021-05" db="EMBL/GenBank/DDBJ databases">
        <authorList>
            <person name="Alioto T."/>
            <person name="Alioto T."/>
            <person name="Gomez Garrido J."/>
        </authorList>
    </citation>
    <scope>NUCLEOTIDE SEQUENCE</scope>
</reference>
<organism evidence="1">
    <name type="scientific">Cacopsylla melanoneura</name>
    <dbReference type="NCBI Taxonomy" id="428564"/>
    <lineage>
        <taxon>Eukaryota</taxon>
        <taxon>Metazoa</taxon>
        <taxon>Ecdysozoa</taxon>
        <taxon>Arthropoda</taxon>
        <taxon>Hexapoda</taxon>
        <taxon>Insecta</taxon>
        <taxon>Pterygota</taxon>
        <taxon>Neoptera</taxon>
        <taxon>Paraneoptera</taxon>
        <taxon>Hemiptera</taxon>
        <taxon>Sternorrhyncha</taxon>
        <taxon>Psylloidea</taxon>
        <taxon>Psyllidae</taxon>
        <taxon>Psyllinae</taxon>
        <taxon>Cacopsylla</taxon>
    </lineage>
</organism>